<sequence>MSYETYPRRVQPAPPVPPAPEGSRTPPEQGGDHPSGRTGATRSGLAARRAEYRDRWEWRARIRADPGKHRIYRVVVACVGVFLILLGAATGWLPGPGGIPLVLAGLAVLASEFVWAHRLLKRARLAVHRFTRWAGRQPLWLRLTGSGVGVAVALGGAWLFLVVLGPPEVLPAGAIALLDRIPGVDS</sequence>
<keyword evidence="2" id="KW-1133">Transmembrane helix</keyword>
<keyword evidence="4" id="KW-1185">Reference proteome</keyword>
<dbReference type="Pfam" id="PF09656">
    <property type="entry name" value="PGPGW"/>
    <property type="match status" value="1"/>
</dbReference>
<gene>
    <name evidence="3" type="ORF">BXY45_11286</name>
</gene>
<organism evidence="3 4">
    <name type="scientific">Quadrisphaera granulorum</name>
    <dbReference type="NCBI Taxonomy" id="317664"/>
    <lineage>
        <taxon>Bacteria</taxon>
        <taxon>Bacillati</taxon>
        <taxon>Actinomycetota</taxon>
        <taxon>Actinomycetes</taxon>
        <taxon>Kineosporiales</taxon>
        <taxon>Kineosporiaceae</taxon>
        <taxon>Quadrisphaera</taxon>
    </lineage>
</organism>
<comment type="caution">
    <text evidence="3">The sequence shown here is derived from an EMBL/GenBank/DDBJ whole genome shotgun (WGS) entry which is preliminary data.</text>
</comment>
<name>A0A316A7D6_9ACTN</name>
<dbReference type="EMBL" id="QGDQ01000012">
    <property type="protein sequence ID" value="PWJ53513.1"/>
    <property type="molecule type" value="Genomic_DNA"/>
</dbReference>
<keyword evidence="2 3" id="KW-0812">Transmembrane</keyword>
<feature type="transmembrane region" description="Helical" evidence="2">
    <location>
        <begin position="99"/>
        <end position="120"/>
    </location>
</feature>
<feature type="region of interest" description="Disordered" evidence="1">
    <location>
        <begin position="1"/>
        <end position="46"/>
    </location>
</feature>
<evidence type="ECO:0000256" key="2">
    <source>
        <dbReference type="SAM" id="Phobius"/>
    </source>
</evidence>
<evidence type="ECO:0000313" key="4">
    <source>
        <dbReference type="Proteomes" id="UP000245469"/>
    </source>
</evidence>
<feature type="transmembrane region" description="Helical" evidence="2">
    <location>
        <begin position="71"/>
        <end position="93"/>
    </location>
</feature>
<reference evidence="3 4" key="1">
    <citation type="submission" date="2018-03" db="EMBL/GenBank/DDBJ databases">
        <title>Genomic Encyclopedia of Archaeal and Bacterial Type Strains, Phase II (KMG-II): from individual species to whole genera.</title>
        <authorList>
            <person name="Goeker M."/>
        </authorList>
    </citation>
    <scope>NUCLEOTIDE SEQUENCE [LARGE SCALE GENOMIC DNA]</scope>
    <source>
        <strain evidence="3 4">DSM 44889</strain>
    </source>
</reference>
<keyword evidence="2" id="KW-0472">Membrane</keyword>
<proteinExistence type="predicted"/>
<accession>A0A316A7D6</accession>
<feature type="transmembrane region" description="Helical" evidence="2">
    <location>
        <begin position="140"/>
        <end position="161"/>
    </location>
</feature>
<dbReference type="InterPro" id="IPR019099">
    <property type="entry name" value="Uncharacterised_PGPGW_TM"/>
</dbReference>
<evidence type="ECO:0000313" key="3">
    <source>
        <dbReference type="EMBL" id="PWJ53513.1"/>
    </source>
</evidence>
<dbReference type="AlphaFoldDB" id="A0A316A7D6"/>
<dbReference type="Proteomes" id="UP000245469">
    <property type="component" value="Unassembled WGS sequence"/>
</dbReference>
<protein>
    <submittedName>
        <fullName evidence="3">Putative transmembrane protein PGPGW</fullName>
    </submittedName>
</protein>
<evidence type="ECO:0000256" key="1">
    <source>
        <dbReference type="SAM" id="MobiDB-lite"/>
    </source>
</evidence>